<dbReference type="AlphaFoldDB" id="A0A1I7WG96"/>
<proteinExistence type="predicted"/>
<accession>A0A1I7WG96</accession>
<evidence type="ECO:0000313" key="2">
    <source>
        <dbReference type="WBParaSite" id="Hba_04013"/>
    </source>
</evidence>
<organism evidence="1 2">
    <name type="scientific">Heterorhabditis bacteriophora</name>
    <name type="common">Entomopathogenic nematode worm</name>
    <dbReference type="NCBI Taxonomy" id="37862"/>
    <lineage>
        <taxon>Eukaryota</taxon>
        <taxon>Metazoa</taxon>
        <taxon>Ecdysozoa</taxon>
        <taxon>Nematoda</taxon>
        <taxon>Chromadorea</taxon>
        <taxon>Rhabditida</taxon>
        <taxon>Rhabditina</taxon>
        <taxon>Rhabditomorpha</taxon>
        <taxon>Strongyloidea</taxon>
        <taxon>Heterorhabditidae</taxon>
        <taxon>Heterorhabditis</taxon>
    </lineage>
</organism>
<evidence type="ECO:0000313" key="1">
    <source>
        <dbReference type="Proteomes" id="UP000095283"/>
    </source>
</evidence>
<dbReference type="WBParaSite" id="Hba_04013">
    <property type="protein sequence ID" value="Hba_04013"/>
    <property type="gene ID" value="Hba_04013"/>
</dbReference>
<keyword evidence="1" id="KW-1185">Reference proteome</keyword>
<dbReference type="Gene3D" id="3.90.226.10">
    <property type="entry name" value="2-enoyl-CoA Hydratase, Chain A, domain 1"/>
    <property type="match status" value="1"/>
</dbReference>
<dbReference type="SUPFAM" id="SSF52096">
    <property type="entry name" value="ClpP/crotonase"/>
    <property type="match status" value="1"/>
</dbReference>
<sequence>MLLVIAPFVMEDGVSLSSVRRLSASMCLKQGGSSSLVYLFTIINAYKYNFLIQENVLNEALSMDLKLAIEKVEGDDSVKSIVLMSNKPGSFIAGADVNMLKKAKSATDGESISRYEWENKNLKVYFHFEILFSRVVYLCRYEISLIL</sequence>
<protein>
    <submittedName>
        <fullName evidence="2">Enoyl-CoA hydratase</fullName>
    </submittedName>
</protein>
<reference evidence="2" key="1">
    <citation type="submission" date="2016-11" db="UniProtKB">
        <authorList>
            <consortium name="WormBaseParasite"/>
        </authorList>
    </citation>
    <scope>IDENTIFICATION</scope>
</reference>
<dbReference type="Proteomes" id="UP000095283">
    <property type="component" value="Unplaced"/>
</dbReference>
<name>A0A1I7WG96_HETBA</name>
<dbReference type="InterPro" id="IPR029045">
    <property type="entry name" value="ClpP/crotonase-like_dom_sf"/>
</dbReference>